<dbReference type="InterPro" id="IPR011042">
    <property type="entry name" value="6-blade_b-propeller_TolB-like"/>
</dbReference>
<sequence>MLAKKHLVRFTGPGRLRSVLIFLFLAVFILAVFPGLPAGQVRARPDSYIPHGACDAFPRADLLTPDGLCVGVLATGLGFPRGVAVKDDTIYIADMGGWQPGQGRLLALGQNGHAAPRVLLSGLDRPDGLVFGADGQLYMGLPGHVVRVGLHPDGTAEMQQVLTGLPVTGRNILTVMAPDPRGDLYVSAGSSTNNCESETGKAPDTTRRCPELDEPVPRAAILRFRPGTTTQAAGRGDVMATGLRNPVAMTVMPGGTLLAAVNARDNIDSADPDLSGNDLPHDTYHVIQRGRDYGWPYCYDKGRAAPEYPAHICAATTWPDLLLPAHSAPLGMIFYNGTTLPGLRDHVLIAYHGYRDQGHRVVSLAIRPNGKPAGDPQPLVWGWQDLPDGAGPAGSPAGLAVMADGSVLITEDHNGALLRLAAERPSGR</sequence>
<dbReference type="Proteomes" id="UP000321746">
    <property type="component" value="Unassembled WGS sequence"/>
</dbReference>
<dbReference type="EMBL" id="BJYG01000012">
    <property type="protein sequence ID" value="GEN62885.1"/>
    <property type="molecule type" value="Genomic_DNA"/>
</dbReference>
<comment type="caution">
    <text evidence="1">The sequence shown here is derived from an EMBL/GenBank/DDBJ whole genome shotgun (WGS) entry which is preliminary data.</text>
</comment>
<protein>
    <submittedName>
        <fullName evidence="1">Uncharacterized protein</fullName>
    </submittedName>
</protein>
<evidence type="ECO:0000313" key="2">
    <source>
        <dbReference type="Proteomes" id="UP000321746"/>
    </source>
</evidence>
<organism evidence="1 2">
    <name type="scientific">Acetobacter oeni</name>
    <dbReference type="NCBI Taxonomy" id="304077"/>
    <lineage>
        <taxon>Bacteria</taxon>
        <taxon>Pseudomonadati</taxon>
        <taxon>Pseudomonadota</taxon>
        <taxon>Alphaproteobacteria</taxon>
        <taxon>Acetobacterales</taxon>
        <taxon>Acetobacteraceae</taxon>
        <taxon>Acetobacter</taxon>
    </lineage>
</organism>
<evidence type="ECO:0000313" key="1">
    <source>
        <dbReference type="EMBL" id="GEN62885.1"/>
    </source>
</evidence>
<accession>A0A511XIW2</accession>
<gene>
    <name evidence="1" type="ORF">AOE01nite_11090</name>
</gene>
<proteinExistence type="predicted"/>
<dbReference type="PANTHER" id="PTHR19328:SF53">
    <property type="entry name" value="MEMBRANE PROTEIN"/>
    <property type="match status" value="1"/>
</dbReference>
<name>A0A511XIW2_9PROT</name>
<dbReference type="Gene3D" id="2.120.10.30">
    <property type="entry name" value="TolB, C-terminal domain"/>
    <property type="match status" value="1"/>
</dbReference>
<dbReference type="InterPro" id="IPR011041">
    <property type="entry name" value="Quinoprot_gluc/sorb_DH_b-prop"/>
</dbReference>
<dbReference type="OrthoDB" id="9770043at2"/>
<dbReference type="AlphaFoldDB" id="A0A511XIW2"/>
<dbReference type="PANTHER" id="PTHR19328">
    <property type="entry name" value="HEDGEHOG-INTERACTING PROTEIN"/>
    <property type="match status" value="1"/>
</dbReference>
<dbReference type="RefSeq" id="WP_146886939.1">
    <property type="nucleotide sequence ID" value="NZ_BJYG01000012.1"/>
</dbReference>
<dbReference type="SUPFAM" id="SSF50952">
    <property type="entry name" value="Soluble quinoprotein glucose dehydrogenase"/>
    <property type="match status" value="1"/>
</dbReference>
<keyword evidence="2" id="KW-1185">Reference proteome</keyword>
<reference evidence="1 2" key="1">
    <citation type="submission" date="2019-07" db="EMBL/GenBank/DDBJ databases">
        <title>Whole genome shotgun sequence of Acetobacter oeni NBRC 105207.</title>
        <authorList>
            <person name="Hosoyama A."/>
            <person name="Uohara A."/>
            <person name="Ohji S."/>
            <person name="Ichikawa N."/>
        </authorList>
    </citation>
    <scope>NUCLEOTIDE SEQUENCE [LARGE SCALE GENOMIC DNA]</scope>
    <source>
        <strain evidence="1 2">NBRC 105207</strain>
    </source>
</reference>